<protein>
    <submittedName>
        <fullName evidence="2">Uncharacterized protein</fullName>
    </submittedName>
</protein>
<feature type="compositionally biased region" description="Basic and acidic residues" evidence="1">
    <location>
        <begin position="121"/>
        <end position="135"/>
    </location>
</feature>
<dbReference type="AlphaFoldDB" id="A0A6C0BU51"/>
<reference evidence="2" key="1">
    <citation type="journal article" date="2020" name="Nature">
        <title>Giant virus diversity and host interactions through global metagenomics.</title>
        <authorList>
            <person name="Schulz F."/>
            <person name="Roux S."/>
            <person name="Paez-Espino D."/>
            <person name="Jungbluth S."/>
            <person name="Walsh D.A."/>
            <person name="Denef V.J."/>
            <person name="McMahon K.D."/>
            <person name="Konstantinidis K.T."/>
            <person name="Eloe-Fadrosh E.A."/>
            <person name="Kyrpides N.C."/>
            <person name="Woyke T."/>
        </authorList>
    </citation>
    <scope>NUCLEOTIDE SEQUENCE</scope>
    <source>
        <strain evidence="2">GVMAG-M-3300018428-35</strain>
    </source>
</reference>
<feature type="region of interest" description="Disordered" evidence="1">
    <location>
        <begin position="121"/>
        <end position="142"/>
    </location>
</feature>
<name>A0A6C0BU51_9ZZZZ</name>
<dbReference type="EMBL" id="MN739247">
    <property type="protein sequence ID" value="QHS95301.1"/>
    <property type="molecule type" value="Genomic_DNA"/>
</dbReference>
<evidence type="ECO:0000256" key="1">
    <source>
        <dbReference type="SAM" id="MobiDB-lite"/>
    </source>
</evidence>
<proteinExistence type="predicted"/>
<accession>A0A6C0BU51</accession>
<sequence>MESIECEEKKIPENQSETKFKDLIDQEKEERFTKSWSKLDKGTKLNRIHLFIKKQKIDNKLNDSQEKQLKILLLNLFESSRLNKISDIDYSIESKEIITIKNLDYNEETKEYSYNNVIKSKKTDSKSKSNIDRHFNRSKKKN</sequence>
<evidence type="ECO:0000313" key="2">
    <source>
        <dbReference type="EMBL" id="QHS95301.1"/>
    </source>
</evidence>
<organism evidence="2">
    <name type="scientific">viral metagenome</name>
    <dbReference type="NCBI Taxonomy" id="1070528"/>
    <lineage>
        <taxon>unclassified sequences</taxon>
        <taxon>metagenomes</taxon>
        <taxon>organismal metagenomes</taxon>
    </lineage>
</organism>